<organism evidence="7 8">
    <name type="scientific">Odynerus spinipes</name>
    <dbReference type="NCBI Taxonomy" id="1348599"/>
    <lineage>
        <taxon>Eukaryota</taxon>
        <taxon>Metazoa</taxon>
        <taxon>Ecdysozoa</taxon>
        <taxon>Arthropoda</taxon>
        <taxon>Hexapoda</taxon>
        <taxon>Insecta</taxon>
        <taxon>Pterygota</taxon>
        <taxon>Neoptera</taxon>
        <taxon>Endopterygota</taxon>
        <taxon>Hymenoptera</taxon>
        <taxon>Apocrita</taxon>
        <taxon>Aculeata</taxon>
        <taxon>Vespoidea</taxon>
        <taxon>Vespidae</taxon>
        <taxon>Eumeninae</taxon>
        <taxon>Odynerus</taxon>
    </lineage>
</organism>
<dbReference type="GO" id="GO:0005576">
    <property type="term" value="C:extracellular region"/>
    <property type="evidence" value="ECO:0007669"/>
    <property type="project" value="UniProtKB-SubCell"/>
</dbReference>
<dbReference type="Proteomes" id="UP001258017">
    <property type="component" value="Unassembled WGS sequence"/>
</dbReference>
<dbReference type="EMBL" id="JAIFRP010000021">
    <property type="protein sequence ID" value="KAK2585840.1"/>
    <property type="molecule type" value="Genomic_DNA"/>
</dbReference>
<protein>
    <submittedName>
        <fullName evidence="7">Uncharacterized protein</fullName>
    </submittedName>
</protein>
<dbReference type="InterPro" id="IPR001484">
    <property type="entry name" value="Pyrokinin_CS"/>
</dbReference>
<name>A0AAD9RTX0_9HYME</name>
<evidence type="ECO:0000313" key="7">
    <source>
        <dbReference type="EMBL" id="KAK2585840.1"/>
    </source>
</evidence>
<evidence type="ECO:0000256" key="2">
    <source>
        <dbReference type="ARBA" id="ARBA00007714"/>
    </source>
</evidence>
<gene>
    <name evidence="7" type="ORF">KPH14_010434</name>
</gene>
<comment type="similarity">
    <text evidence="2">Belongs to the pyrokinin family.</text>
</comment>
<evidence type="ECO:0000256" key="5">
    <source>
        <dbReference type="ARBA" id="ARBA00023320"/>
    </source>
</evidence>
<keyword evidence="6" id="KW-1133">Transmembrane helix</keyword>
<evidence type="ECO:0000256" key="3">
    <source>
        <dbReference type="ARBA" id="ARBA00022525"/>
    </source>
</evidence>
<proteinExistence type="inferred from homology"/>
<keyword evidence="5" id="KW-0527">Neuropeptide</keyword>
<reference evidence="7" key="2">
    <citation type="journal article" date="2023" name="Commun. Biol.">
        <title>Intrasexual cuticular hydrocarbon dimorphism in a wasp sheds light on hydrocarbon biosynthesis genes in Hymenoptera.</title>
        <authorList>
            <person name="Moris V.C."/>
            <person name="Podsiadlowski L."/>
            <person name="Martin S."/>
            <person name="Oeyen J.P."/>
            <person name="Donath A."/>
            <person name="Petersen M."/>
            <person name="Wilbrandt J."/>
            <person name="Misof B."/>
            <person name="Liedtke D."/>
            <person name="Thamm M."/>
            <person name="Scheiner R."/>
            <person name="Schmitt T."/>
            <person name="Niehuis O."/>
        </authorList>
    </citation>
    <scope>NUCLEOTIDE SEQUENCE</scope>
    <source>
        <strain evidence="7">GBR_01_08_01A</strain>
    </source>
</reference>
<keyword evidence="3" id="KW-0964">Secreted</keyword>
<dbReference type="AlphaFoldDB" id="A0AAD9RTX0"/>
<keyword evidence="6" id="KW-0812">Transmembrane</keyword>
<reference evidence="7" key="1">
    <citation type="submission" date="2021-08" db="EMBL/GenBank/DDBJ databases">
        <authorList>
            <person name="Misof B."/>
            <person name="Oliver O."/>
            <person name="Podsiadlowski L."/>
            <person name="Donath A."/>
            <person name="Peters R."/>
            <person name="Mayer C."/>
            <person name="Rust J."/>
            <person name="Gunkel S."/>
            <person name="Lesny P."/>
            <person name="Martin S."/>
            <person name="Oeyen J.P."/>
            <person name="Petersen M."/>
            <person name="Panagiotis P."/>
            <person name="Wilbrandt J."/>
            <person name="Tanja T."/>
        </authorList>
    </citation>
    <scope>NUCLEOTIDE SEQUENCE</scope>
    <source>
        <strain evidence="7">GBR_01_08_01A</strain>
        <tissue evidence="7">Thorax + abdomen</tissue>
    </source>
</reference>
<sequence>MKRVNFTFVVVILLLMTVTIISIAIPDEKKPIQDSVLEKGYNPQRVINAMVKRCVKCENKSEKPEFTPRLG</sequence>
<evidence type="ECO:0000313" key="8">
    <source>
        <dbReference type="Proteomes" id="UP001258017"/>
    </source>
</evidence>
<keyword evidence="8" id="KW-1185">Reference proteome</keyword>
<accession>A0AAD9RTX0</accession>
<dbReference type="GO" id="GO:0005184">
    <property type="term" value="F:neuropeptide hormone activity"/>
    <property type="evidence" value="ECO:0007669"/>
    <property type="project" value="InterPro"/>
</dbReference>
<evidence type="ECO:0000256" key="1">
    <source>
        <dbReference type="ARBA" id="ARBA00004613"/>
    </source>
</evidence>
<evidence type="ECO:0000256" key="4">
    <source>
        <dbReference type="ARBA" id="ARBA00022815"/>
    </source>
</evidence>
<feature type="transmembrane region" description="Helical" evidence="6">
    <location>
        <begin position="6"/>
        <end position="25"/>
    </location>
</feature>
<keyword evidence="6" id="KW-0472">Membrane</keyword>
<dbReference type="PROSITE" id="PS00539">
    <property type="entry name" value="PYROKININ"/>
    <property type="match status" value="1"/>
</dbReference>
<comment type="caution">
    <text evidence="7">The sequence shown here is derived from an EMBL/GenBank/DDBJ whole genome shotgun (WGS) entry which is preliminary data.</text>
</comment>
<evidence type="ECO:0000256" key="6">
    <source>
        <dbReference type="SAM" id="Phobius"/>
    </source>
</evidence>
<comment type="subcellular location">
    <subcellularLocation>
        <location evidence="1">Secreted</location>
    </subcellularLocation>
</comment>
<dbReference type="GO" id="GO:0007218">
    <property type="term" value="P:neuropeptide signaling pathway"/>
    <property type="evidence" value="ECO:0007669"/>
    <property type="project" value="UniProtKB-KW"/>
</dbReference>
<keyword evidence="4" id="KW-0027">Amidation</keyword>